<accession>A0A139A4A5</accession>
<gene>
    <name evidence="1" type="ORF">M427DRAFT_60482</name>
</gene>
<organism evidence="1 2">
    <name type="scientific">Gonapodya prolifera (strain JEL478)</name>
    <name type="common">Monoblepharis prolifera</name>
    <dbReference type="NCBI Taxonomy" id="1344416"/>
    <lineage>
        <taxon>Eukaryota</taxon>
        <taxon>Fungi</taxon>
        <taxon>Fungi incertae sedis</taxon>
        <taxon>Chytridiomycota</taxon>
        <taxon>Chytridiomycota incertae sedis</taxon>
        <taxon>Monoblepharidomycetes</taxon>
        <taxon>Monoblepharidales</taxon>
        <taxon>Gonapodyaceae</taxon>
        <taxon>Gonapodya</taxon>
    </lineage>
</organism>
<sequence length="144" mass="16123">MYHISLDCQRERGFWTARTESGRFCRSSWSDTNVRLVPLFSTLPSRRKRILAPFLLAFLYNGSIASLHQTTDCTKADILLKYFASPVSTARKVRTCSGPEEGQYCARYLGGGGRGVNWEGSMGWNVDYLVGGNTHVIESYSLAL</sequence>
<name>A0A139A4A5_GONPJ</name>
<dbReference type="EMBL" id="KQ965799">
    <property type="protein sequence ID" value="KXS11620.1"/>
    <property type="molecule type" value="Genomic_DNA"/>
</dbReference>
<protein>
    <submittedName>
        <fullName evidence="1">Uncharacterized protein</fullName>
    </submittedName>
</protein>
<dbReference type="Proteomes" id="UP000070544">
    <property type="component" value="Unassembled WGS sequence"/>
</dbReference>
<keyword evidence="2" id="KW-1185">Reference proteome</keyword>
<dbReference type="AlphaFoldDB" id="A0A139A4A5"/>
<evidence type="ECO:0000313" key="2">
    <source>
        <dbReference type="Proteomes" id="UP000070544"/>
    </source>
</evidence>
<evidence type="ECO:0000313" key="1">
    <source>
        <dbReference type="EMBL" id="KXS11620.1"/>
    </source>
</evidence>
<proteinExistence type="predicted"/>
<reference evidence="1 2" key="1">
    <citation type="journal article" date="2015" name="Genome Biol. Evol.">
        <title>Phylogenomic analyses indicate that early fungi evolved digesting cell walls of algal ancestors of land plants.</title>
        <authorList>
            <person name="Chang Y."/>
            <person name="Wang S."/>
            <person name="Sekimoto S."/>
            <person name="Aerts A.L."/>
            <person name="Choi C."/>
            <person name="Clum A."/>
            <person name="LaButti K.M."/>
            <person name="Lindquist E.A."/>
            <person name="Yee Ngan C."/>
            <person name="Ohm R.A."/>
            <person name="Salamov A.A."/>
            <person name="Grigoriev I.V."/>
            <person name="Spatafora J.W."/>
            <person name="Berbee M.L."/>
        </authorList>
    </citation>
    <scope>NUCLEOTIDE SEQUENCE [LARGE SCALE GENOMIC DNA]</scope>
    <source>
        <strain evidence="1 2">JEL478</strain>
    </source>
</reference>